<feature type="transmembrane region" description="Helical" evidence="1">
    <location>
        <begin position="144"/>
        <end position="161"/>
    </location>
</feature>
<dbReference type="SMART" id="SM00014">
    <property type="entry name" value="acidPPc"/>
    <property type="match status" value="1"/>
</dbReference>
<dbReference type="Proteomes" id="UP000587942">
    <property type="component" value="Unassembled WGS sequence"/>
</dbReference>
<sequence>MDLKLFQLINRLSGRVSPVDQVMILISNRVRYAYLLILILMLFKNRLNKQIALETGMSVAISFILHFFIHIFYFKPRPFMKRRVGILIPSKMDSSFPSKHTMLAFAASTTVMMFHRTLGTIMMWMSTLTGFSRVWVGHHYPLDIIGSAILGSLTSVVARIISFSKFGTKPEAN</sequence>
<dbReference type="PANTHER" id="PTHR14969">
    <property type="entry name" value="SPHINGOSINE-1-PHOSPHATE PHOSPHOHYDROLASE"/>
    <property type="match status" value="1"/>
</dbReference>
<dbReference type="AlphaFoldDB" id="A0A846TMG8"/>
<keyword evidence="1" id="KW-1133">Transmembrane helix</keyword>
<dbReference type="PANTHER" id="PTHR14969:SF58">
    <property type="entry name" value="UNDECAPRENYL-DIPHOSPHATASE BCRC"/>
    <property type="match status" value="1"/>
</dbReference>
<dbReference type="CDD" id="cd03385">
    <property type="entry name" value="PAP2_BcrC_like"/>
    <property type="match status" value="1"/>
</dbReference>
<dbReference type="InterPro" id="IPR000326">
    <property type="entry name" value="PAP2/HPO"/>
</dbReference>
<dbReference type="Pfam" id="PF01569">
    <property type="entry name" value="PAP2"/>
    <property type="match status" value="1"/>
</dbReference>
<comment type="caution">
    <text evidence="3">The sequence shown here is derived from an EMBL/GenBank/DDBJ whole genome shotgun (WGS) entry which is preliminary data.</text>
</comment>
<organism evidence="3 4">
    <name type="scientific">Mesobacillus selenatarsenatis</name>
    <dbReference type="NCBI Taxonomy" id="388741"/>
    <lineage>
        <taxon>Bacteria</taxon>
        <taxon>Bacillati</taxon>
        <taxon>Bacillota</taxon>
        <taxon>Bacilli</taxon>
        <taxon>Bacillales</taxon>
        <taxon>Bacillaceae</taxon>
        <taxon>Mesobacillus</taxon>
    </lineage>
</organism>
<dbReference type="GO" id="GO:0005886">
    <property type="term" value="C:plasma membrane"/>
    <property type="evidence" value="ECO:0007669"/>
    <property type="project" value="InterPro"/>
</dbReference>
<dbReference type="Gene3D" id="1.20.144.10">
    <property type="entry name" value="Phosphatidic acid phosphatase type 2/haloperoxidase"/>
    <property type="match status" value="1"/>
</dbReference>
<evidence type="ECO:0000313" key="4">
    <source>
        <dbReference type="Proteomes" id="UP000587942"/>
    </source>
</evidence>
<keyword evidence="1" id="KW-0812">Transmembrane</keyword>
<protein>
    <submittedName>
        <fullName evidence="3">Undecaprenyl-diphosphatase</fullName>
    </submittedName>
</protein>
<feature type="domain" description="Phosphatidic acid phosphatase type 2/haloperoxidase" evidence="2">
    <location>
        <begin position="55"/>
        <end position="159"/>
    </location>
</feature>
<dbReference type="GO" id="GO:0050380">
    <property type="term" value="F:undecaprenyl-diphosphatase activity"/>
    <property type="evidence" value="ECO:0007669"/>
    <property type="project" value="InterPro"/>
</dbReference>
<keyword evidence="1" id="KW-0472">Membrane</keyword>
<feature type="transmembrane region" description="Helical" evidence="1">
    <location>
        <begin position="101"/>
        <end position="124"/>
    </location>
</feature>
<reference evidence="3 4" key="1">
    <citation type="submission" date="2020-03" db="EMBL/GenBank/DDBJ databases">
        <authorList>
            <person name="Sun Q."/>
        </authorList>
    </citation>
    <scope>NUCLEOTIDE SEQUENCE [LARGE SCALE GENOMIC DNA]</scope>
    <source>
        <strain evidence="3 4">KACC 21451</strain>
    </source>
</reference>
<evidence type="ECO:0000313" key="3">
    <source>
        <dbReference type="EMBL" id="NKE06537.1"/>
    </source>
</evidence>
<gene>
    <name evidence="3" type="ORF">GWK17_13845</name>
</gene>
<dbReference type="SUPFAM" id="SSF48317">
    <property type="entry name" value="Acid phosphatase/Vanadium-dependent haloperoxidase"/>
    <property type="match status" value="1"/>
</dbReference>
<dbReference type="InterPro" id="IPR033879">
    <property type="entry name" value="UPP_Pase"/>
</dbReference>
<name>A0A846TMG8_9BACI</name>
<feature type="transmembrane region" description="Helical" evidence="1">
    <location>
        <begin position="55"/>
        <end position="74"/>
    </location>
</feature>
<accession>A0A846TMG8</accession>
<dbReference type="InterPro" id="IPR036938">
    <property type="entry name" value="PAP2/HPO_sf"/>
</dbReference>
<proteinExistence type="predicted"/>
<evidence type="ECO:0000259" key="2">
    <source>
        <dbReference type="SMART" id="SM00014"/>
    </source>
</evidence>
<evidence type="ECO:0000256" key="1">
    <source>
        <dbReference type="SAM" id="Phobius"/>
    </source>
</evidence>
<dbReference type="EMBL" id="JAAVUM010000009">
    <property type="protein sequence ID" value="NKE06537.1"/>
    <property type="molecule type" value="Genomic_DNA"/>
</dbReference>